<dbReference type="AlphaFoldDB" id="A0A5Q4Z2T7"/>
<dbReference type="KEGG" id="pdio:PDMSB3_0070.3"/>
<accession>A0A5Q4Z2T7</accession>
<gene>
    <name evidence="1" type="ORF">PDMSB3_0070</name>
</gene>
<keyword evidence="1" id="KW-0614">Plasmid</keyword>
<evidence type="ECO:0000313" key="1">
    <source>
        <dbReference type="EMBL" id="VVD31194.1"/>
    </source>
</evidence>
<evidence type="ECO:0000313" key="2">
    <source>
        <dbReference type="Proteomes" id="UP000325811"/>
    </source>
</evidence>
<organism evidence="1 2">
    <name type="scientific">Paraburkholderia dioscoreae</name>
    <dbReference type="NCBI Taxonomy" id="2604047"/>
    <lineage>
        <taxon>Bacteria</taxon>
        <taxon>Pseudomonadati</taxon>
        <taxon>Pseudomonadota</taxon>
        <taxon>Betaproteobacteria</taxon>
        <taxon>Burkholderiales</taxon>
        <taxon>Burkholderiaceae</taxon>
        <taxon>Paraburkholderia</taxon>
    </lineage>
</organism>
<geneLocation type="plasmid" evidence="1 2">
    <name>pII</name>
</geneLocation>
<reference evidence="1 2" key="1">
    <citation type="submission" date="2019-08" db="EMBL/GenBank/DDBJ databases">
        <authorList>
            <person name="Herpell B J."/>
        </authorList>
    </citation>
    <scope>NUCLEOTIDE SEQUENCE [LARGE SCALE GENOMIC DNA]</scope>
    <source>
        <strain evidence="2">Msb3</strain>
        <plasmid evidence="1 2">pII</plasmid>
    </source>
</reference>
<name>A0A5Q4Z2T7_9BURK</name>
<dbReference type="Proteomes" id="UP000325811">
    <property type="component" value="Plasmid pII"/>
</dbReference>
<dbReference type="EMBL" id="LR699556">
    <property type="protein sequence ID" value="VVD31194.1"/>
    <property type="molecule type" value="Genomic_DNA"/>
</dbReference>
<sequence length="72" mass="7556">MDTETTAINADLTSIASQQTTLAAYTAQLTSQYQAQFTALNTLMATMNNNSQYLTQLFGGTNSAGALANGKS</sequence>
<keyword evidence="2" id="KW-1185">Reference proteome</keyword>
<proteinExistence type="predicted"/>
<protein>
    <submittedName>
        <fullName evidence="1">Uncharacterized protein</fullName>
    </submittedName>
</protein>